<evidence type="ECO:0000256" key="1">
    <source>
        <dbReference type="ARBA" id="ARBA00004947"/>
    </source>
</evidence>
<dbReference type="STRING" id="1300350.Z948_20"/>
<dbReference type="AlphaFoldDB" id="A0A073IDR9"/>
<dbReference type="RefSeq" id="WP_037952761.1">
    <property type="nucleotide sequence ID" value="NZ_JAMC01000028.1"/>
</dbReference>
<dbReference type="Proteomes" id="UP000027734">
    <property type="component" value="Unassembled WGS sequence"/>
</dbReference>
<evidence type="ECO:0000313" key="8">
    <source>
        <dbReference type="Proteomes" id="UP000027734"/>
    </source>
</evidence>
<sequence>MMKLRVLVLGGSGRIGSLVRRSWARETGTTFTFQTRHPSPMHQSDIVWNVLSEPPDALGTVPPFDCMGVLSGIVRRPGADLSLNTAIGSACIAAAAQYGIGHVLLASSSAVYGSYSDDPFSERDPLEPVNDYGRAKHAMEVACHTQARASGVHLYCLRIGNVAGADAPLLYWA</sequence>
<organism evidence="7 8">
    <name type="scientific">Sulfitobacter donghicola DSW-25 = KCTC 12864 = JCM 14565</name>
    <dbReference type="NCBI Taxonomy" id="1300350"/>
    <lineage>
        <taxon>Bacteria</taxon>
        <taxon>Pseudomonadati</taxon>
        <taxon>Pseudomonadota</taxon>
        <taxon>Alphaproteobacteria</taxon>
        <taxon>Rhodobacterales</taxon>
        <taxon>Roseobacteraceae</taxon>
        <taxon>Sulfitobacter</taxon>
    </lineage>
</organism>
<comment type="caution">
    <text evidence="7">The sequence shown here is derived from an EMBL/GenBank/DDBJ whole genome shotgun (WGS) entry which is preliminary data.</text>
</comment>
<evidence type="ECO:0000256" key="4">
    <source>
        <dbReference type="ARBA" id="ARBA00031367"/>
    </source>
</evidence>
<gene>
    <name evidence="7" type="ORF">DSW25_05455</name>
</gene>
<evidence type="ECO:0000259" key="6">
    <source>
        <dbReference type="Pfam" id="PF01370"/>
    </source>
</evidence>
<evidence type="ECO:0000256" key="2">
    <source>
        <dbReference type="ARBA" id="ARBA00007637"/>
    </source>
</evidence>
<keyword evidence="8" id="KW-1185">Reference proteome</keyword>
<evidence type="ECO:0000256" key="5">
    <source>
        <dbReference type="ARBA" id="ARBA00033067"/>
    </source>
</evidence>
<reference evidence="7 8" key="1">
    <citation type="submission" date="2014-01" db="EMBL/GenBank/DDBJ databases">
        <title>Sulfitobacter donghicola JCM 14565 Genome Sequencing.</title>
        <authorList>
            <person name="Lai Q."/>
            <person name="Hong Z."/>
        </authorList>
    </citation>
    <scope>NUCLEOTIDE SEQUENCE [LARGE SCALE GENOMIC DNA]</scope>
    <source>
        <strain evidence="7 8">JCM 14565</strain>
    </source>
</reference>
<dbReference type="PANTHER" id="PTHR43725:SF53">
    <property type="entry name" value="UDP-ARABINOSE 4-EPIMERASE 1"/>
    <property type="match status" value="1"/>
</dbReference>
<dbReference type="EMBL" id="JAMC01000028">
    <property type="protein sequence ID" value="KEJ87725.1"/>
    <property type="molecule type" value="Genomic_DNA"/>
</dbReference>
<dbReference type="InterPro" id="IPR001509">
    <property type="entry name" value="Epimerase_deHydtase"/>
</dbReference>
<comment type="pathway">
    <text evidence="1">Carbohydrate metabolism; galactose metabolism.</text>
</comment>
<dbReference type="Pfam" id="PF01370">
    <property type="entry name" value="Epimerase"/>
    <property type="match status" value="1"/>
</dbReference>
<name>A0A073IDR9_9RHOB</name>
<evidence type="ECO:0000256" key="3">
    <source>
        <dbReference type="ARBA" id="ARBA00018569"/>
    </source>
</evidence>
<dbReference type="InterPro" id="IPR036291">
    <property type="entry name" value="NAD(P)-bd_dom_sf"/>
</dbReference>
<accession>A0A073IDR9</accession>
<dbReference type="eggNOG" id="COG0451">
    <property type="taxonomic scope" value="Bacteria"/>
</dbReference>
<proteinExistence type="inferred from homology"/>
<dbReference type="OrthoDB" id="7687386at2"/>
<protein>
    <recommendedName>
        <fullName evidence="3">UDP-glucose 4-epimerase</fullName>
    </recommendedName>
    <alternativeName>
        <fullName evidence="5">Galactowaldenase</fullName>
    </alternativeName>
    <alternativeName>
        <fullName evidence="4">UDP-galactose 4-epimerase</fullName>
    </alternativeName>
</protein>
<dbReference type="PANTHER" id="PTHR43725">
    <property type="entry name" value="UDP-GLUCOSE 4-EPIMERASE"/>
    <property type="match status" value="1"/>
</dbReference>
<dbReference type="Gene3D" id="3.40.50.720">
    <property type="entry name" value="NAD(P)-binding Rossmann-like Domain"/>
    <property type="match status" value="1"/>
</dbReference>
<comment type="similarity">
    <text evidence="2">Belongs to the NAD(P)-dependent epimerase/dehydratase family.</text>
</comment>
<evidence type="ECO:0000313" key="7">
    <source>
        <dbReference type="EMBL" id="KEJ87725.1"/>
    </source>
</evidence>
<feature type="domain" description="NAD-dependent epimerase/dehydratase" evidence="6">
    <location>
        <begin position="6"/>
        <end position="166"/>
    </location>
</feature>
<dbReference type="SUPFAM" id="SSF51735">
    <property type="entry name" value="NAD(P)-binding Rossmann-fold domains"/>
    <property type="match status" value="1"/>
</dbReference>